<comment type="caution">
    <text evidence="2">The sequence shown here is derived from an EMBL/GenBank/DDBJ whole genome shotgun (WGS) entry which is preliminary data.</text>
</comment>
<evidence type="ECO:0000313" key="3">
    <source>
        <dbReference type="Proteomes" id="UP000824890"/>
    </source>
</evidence>
<evidence type="ECO:0000313" key="2">
    <source>
        <dbReference type="EMBL" id="KAH0903617.1"/>
    </source>
</evidence>
<accession>A0ABQ8BFK4</accession>
<reference evidence="2 3" key="1">
    <citation type="submission" date="2021-05" db="EMBL/GenBank/DDBJ databases">
        <title>Genome Assembly of Synthetic Allotetraploid Brassica napus Reveals Homoeologous Exchanges between Subgenomes.</title>
        <authorList>
            <person name="Davis J.T."/>
        </authorList>
    </citation>
    <scope>NUCLEOTIDE SEQUENCE [LARGE SCALE GENOMIC DNA]</scope>
    <source>
        <strain evidence="3">cv. Da-Ae</strain>
        <tissue evidence="2">Seedling</tissue>
    </source>
</reference>
<gene>
    <name evidence="2" type="ORF">HID58_043120</name>
</gene>
<name>A0ABQ8BFK4_BRANA</name>
<feature type="region of interest" description="Disordered" evidence="1">
    <location>
        <begin position="116"/>
        <end position="148"/>
    </location>
</feature>
<keyword evidence="3" id="KW-1185">Reference proteome</keyword>
<evidence type="ECO:0000256" key="1">
    <source>
        <dbReference type="SAM" id="MobiDB-lite"/>
    </source>
</evidence>
<organism evidence="2 3">
    <name type="scientific">Brassica napus</name>
    <name type="common">Rape</name>
    <dbReference type="NCBI Taxonomy" id="3708"/>
    <lineage>
        <taxon>Eukaryota</taxon>
        <taxon>Viridiplantae</taxon>
        <taxon>Streptophyta</taxon>
        <taxon>Embryophyta</taxon>
        <taxon>Tracheophyta</taxon>
        <taxon>Spermatophyta</taxon>
        <taxon>Magnoliopsida</taxon>
        <taxon>eudicotyledons</taxon>
        <taxon>Gunneridae</taxon>
        <taxon>Pentapetalae</taxon>
        <taxon>rosids</taxon>
        <taxon>malvids</taxon>
        <taxon>Brassicales</taxon>
        <taxon>Brassicaceae</taxon>
        <taxon>Brassiceae</taxon>
        <taxon>Brassica</taxon>
    </lineage>
</organism>
<dbReference type="Proteomes" id="UP000824890">
    <property type="component" value="Unassembled WGS sequence"/>
</dbReference>
<protein>
    <submittedName>
        <fullName evidence="2">Uncharacterized protein</fullName>
    </submittedName>
</protein>
<dbReference type="EMBL" id="JAGKQM010000011">
    <property type="protein sequence ID" value="KAH0903617.1"/>
    <property type="molecule type" value="Genomic_DNA"/>
</dbReference>
<feature type="compositionally biased region" description="Basic and acidic residues" evidence="1">
    <location>
        <begin position="139"/>
        <end position="148"/>
    </location>
</feature>
<proteinExistence type="predicted"/>
<sequence>MRKLFQILTVWFPMTQNNYFYGATVSYFGRETCRSSAGHILQKKTTFQISVTRLSWRNIGQYSEALSSMPKFSRKELESITRLDSGALSSAKLFLPAFVPLTLSLCNIQDGGSGCENGGENDGDNGGEITGGENDENDGLERIDGNRL</sequence>